<dbReference type="EMBL" id="VSRR010023131">
    <property type="protein sequence ID" value="MPC65263.1"/>
    <property type="molecule type" value="Genomic_DNA"/>
</dbReference>
<feature type="compositionally biased region" description="Polar residues" evidence="1">
    <location>
        <begin position="1"/>
        <end position="20"/>
    </location>
</feature>
<sequence length="171" mass="17694">MPQSLSPPISFSSPGAVQPQSPGPSCLQAARKAPDTPACSPSPLTPCLAVSLCQVTAPISPLTTSPGTALGLAGTRGSVTPHTPHHQSSLPHHPSTSYESRATQSLNSYYLVLTWSPSLGEADKPITPGQSLPHILVACQPSDPTNCLPYPHNTVTTLQTRQATYTGPVAA</sequence>
<protein>
    <submittedName>
        <fullName evidence="2">Uncharacterized protein</fullName>
    </submittedName>
</protein>
<keyword evidence="3" id="KW-1185">Reference proteome</keyword>
<reference evidence="2 3" key="1">
    <citation type="submission" date="2019-05" db="EMBL/GenBank/DDBJ databases">
        <title>Another draft genome of Portunus trituberculatus and its Hox gene families provides insights of decapod evolution.</title>
        <authorList>
            <person name="Jeong J.-H."/>
            <person name="Song I."/>
            <person name="Kim S."/>
            <person name="Choi T."/>
            <person name="Kim D."/>
            <person name="Ryu S."/>
            <person name="Kim W."/>
        </authorList>
    </citation>
    <scope>NUCLEOTIDE SEQUENCE [LARGE SCALE GENOMIC DNA]</scope>
    <source>
        <tissue evidence="2">Muscle</tissue>
    </source>
</reference>
<evidence type="ECO:0000256" key="1">
    <source>
        <dbReference type="SAM" id="MobiDB-lite"/>
    </source>
</evidence>
<evidence type="ECO:0000313" key="3">
    <source>
        <dbReference type="Proteomes" id="UP000324222"/>
    </source>
</evidence>
<evidence type="ECO:0000313" key="2">
    <source>
        <dbReference type="EMBL" id="MPC65263.1"/>
    </source>
</evidence>
<dbReference type="Proteomes" id="UP000324222">
    <property type="component" value="Unassembled WGS sequence"/>
</dbReference>
<gene>
    <name evidence="2" type="ORF">E2C01_059396</name>
</gene>
<comment type="caution">
    <text evidence="2">The sequence shown here is derived from an EMBL/GenBank/DDBJ whole genome shotgun (WGS) entry which is preliminary data.</text>
</comment>
<feature type="compositionally biased region" description="Low complexity" evidence="1">
    <location>
        <begin position="80"/>
        <end position="97"/>
    </location>
</feature>
<proteinExistence type="predicted"/>
<feature type="region of interest" description="Disordered" evidence="1">
    <location>
        <begin position="68"/>
        <end position="99"/>
    </location>
</feature>
<accession>A0A5B7H588</accession>
<name>A0A5B7H588_PORTR</name>
<organism evidence="2 3">
    <name type="scientific">Portunus trituberculatus</name>
    <name type="common">Swimming crab</name>
    <name type="synonym">Neptunus trituberculatus</name>
    <dbReference type="NCBI Taxonomy" id="210409"/>
    <lineage>
        <taxon>Eukaryota</taxon>
        <taxon>Metazoa</taxon>
        <taxon>Ecdysozoa</taxon>
        <taxon>Arthropoda</taxon>
        <taxon>Crustacea</taxon>
        <taxon>Multicrustacea</taxon>
        <taxon>Malacostraca</taxon>
        <taxon>Eumalacostraca</taxon>
        <taxon>Eucarida</taxon>
        <taxon>Decapoda</taxon>
        <taxon>Pleocyemata</taxon>
        <taxon>Brachyura</taxon>
        <taxon>Eubrachyura</taxon>
        <taxon>Portunoidea</taxon>
        <taxon>Portunidae</taxon>
        <taxon>Portuninae</taxon>
        <taxon>Portunus</taxon>
    </lineage>
</organism>
<feature type="region of interest" description="Disordered" evidence="1">
    <location>
        <begin position="1"/>
        <end position="40"/>
    </location>
</feature>
<dbReference type="AlphaFoldDB" id="A0A5B7H588"/>